<evidence type="ECO:0000256" key="2">
    <source>
        <dbReference type="ARBA" id="ARBA00022454"/>
    </source>
</evidence>
<feature type="region of interest" description="Disordered" evidence="6">
    <location>
        <begin position="57"/>
        <end position="111"/>
    </location>
</feature>
<gene>
    <name evidence="9" type="ORF">CXG81DRAFT_16372</name>
</gene>
<feature type="compositionally biased region" description="Basic and acidic residues" evidence="6">
    <location>
        <begin position="578"/>
        <end position="588"/>
    </location>
</feature>
<dbReference type="Gene3D" id="1.10.510.10">
    <property type="entry name" value="Transferase(Phosphotransferase) domain 1"/>
    <property type="match status" value="1"/>
</dbReference>
<evidence type="ECO:0000313" key="10">
    <source>
        <dbReference type="Proteomes" id="UP000274922"/>
    </source>
</evidence>
<dbReference type="GO" id="GO:0004672">
    <property type="term" value="F:protein kinase activity"/>
    <property type="evidence" value="ECO:0007669"/>
    <property type="project" value="InterPro"/>
</dbReference>
<feature type="region of interest" description="Disordered" evidence="6">
    <location>
        <begin position="271"/>
        <end position="404"/>
    </location>
</feature>
<evidence type="ECO:0000313" key="9">
    <source>
        <dbReference type="EMBL" id="RKP04243.1"/>
    </source>
</evidence>
<keyword evidence="5" id="KW-0175">Coiled coil</keyword>
<evidence type="ECO:0000256" key="6">
    <source>
        <dbReference type="SAM" id="MobiDB-lite"/>
    </source>
</evidence>
<feature type="region of interest" description="Disordered" evidence="6">
    <location>
        <begin position="652"/>
        <end position="686"/>
    </location>
</feature>
<feature type="compositionally biased region" description="Pro residues" evidence="6">
    <location>
        <begin position="80"/>
        <end position="89"/>
    </location>
</feature>
<evidence type="ECO:0000256" key="3">
    <source>
        <dbReference type="ARBA" id="ARBA00022838"/>
    </source>
</evidence>
<dbReference type="InterPro" id="IPR011009">
    <property type="entry name" value="Kinase-like_dom_sf"/>
</dbReference>
<feature type="region of interest" description="Disordered" evidence="6">
    <location>
        <begin position="1232"/>
        <end position="1259"/>
    </location>
</feature>
<evidence type="ECO:0000256" key="1">
    <source>
        <dbReference type="ARBA" id="ARBA00004629"/>
    </source>
</evidence>
<evidence type="ECO:0000256" key="5">
    <source>
        <dbReference type="SAM" id="Coils"/>
    </source>
</evidence>
<dbReference type="Proteomes" id="UP000274922">
    <property type="component" value="Unassembled WGS sequence"/>
</dbReference>
<sequence length="1483" mass="154733">MPGDALCRGAVGVVGGGGGGVVDCSALEAHKENIRPLVGGRDPKALLASLDPNAKLISHHGRSLKPPTSATMPSATSSPIPAPPPPPPATATATTSMPTSSSSAAASVSTAASQLSQGERIAAETQLKNYKRQLEAQRSQGDALEDDDPLQLHVQTVQWIQQHFPAGHPDLLRILEDACRQFKTDARYTNDQRYVGLWITAAKLTKKSAADMFKYMSVNGIGSYTALYYEEYATFCEVHAKYKSADGIYMLGITRKAQPLARLKRKYQEFQKRMTQRHAADGADPATTIVPRAPPSLASATAAASAVLPPTTAPVRDAPPSMPSRARPRLLPSHPAAPGPARPLATPGLPAAPAAAPLAPASNHPPRSSSSFQVFQDTDGHEGLVQSLGPQANPDLPSAATGASRWTDLGSEEGRTKENARHVAAFRGQRLAPRLPAANPAIALVPTLTAAKHATFDVYCDDDPPHAAPPEEPAPAADGAVAAAASDGRDARGAEPRGTAPSDENAVVRSGTHPGLGGGDARPGPSDALLLPPVIVRPPGVRPLQPKAPPAPDAASADFAASRVLDAKPARSTSHAPSHPDKEKEKPDPSAARANEVFVTALSLVYRDGHEYSFEEVRALLPRYQSRLAAAAEAAAVAATAAAQAAQAAQKAQDTAPAAARIHPRDLASSQPQHHGPEDEEDVEDDRVVCTQPTGSAAMPSTSSAAALRPASPTVMTKAALADVFDMFNGPNDDGGGDADDAPNRTVTRATTSITSVGTPSSATAAVATPLSVAMTLNTSVSMSAQLASVPRSLSPHAHLAHLATMASADADADATISTRVLPRPGPTTAMSIYCDDGGTASLAAAATTPAALTPTPFAAPRAVAAATPTASGMLDVSWRRRPLVAHDDQENVASTPPLSHPTAAATASCTLAPSSPSPLTAAPPSSGLQHRQDPVIDDAPPYRLRGVHVAPHVDPAAHQAAIVACALPPRVQHLPPDEAIDAPISCPCDVSALHKRALPVMLRMPQLRSVGHYVQVRRLIGQGGFARVWEAVCWPTLERPQPRAPPRLAAATADAAAAIADDAAAAPFPVALKVQTPAAPWEYYMMQVVLHRLVSHGVHAAHSVMAPIGFGVLHDTSLLALPLLRHGHLLDLVNRITGARLGARAHGAPLPGAGGMAAKPPARPSAAVLSSTAALLGGGQGAGIDELLAAYYATELIGLVLALHRAQILHNDIKADNVCLRFRDLSHVAGPRSACADGPAPGPGERPPPAGWDARYRRDGTGGWHEKGVLLIDWGKAIDLAAFHPQQRFVLAADAAPDAPADPDGDAATAPPAAKRPRVAATDGMDASIDCWAVRAGANWRYDPDWYGVASVLHILLYGRDMVLVETDAPATGPGLGAAAVPDGSALHRHPTLRLATALKRHWQVDIWRPLFDLLLNFGPRNQQALAAQPRAADHPYPLFGEIEQRHAQLQQWVEASCCKAGKSLRSMLRQAERVMSTDSDI</sequence>
<evidence type="ECO:0000256" key="4">
    <source>
        <dbReference type="ARBA" id="ARBA00023328"/>
    </source>
</evidence>
<dbReference type="Pfam" id="PF08311">
    <property type="entry name" value="Mad3_BUB1_I"/>
    <property type="match status" value="1"/>
</dbReference>
<dbReference type="SMART" id="SM00777">
    <property type="entry name" value="Mad3_BUB1_I"/>
    <property type="match status" value="1"/>
</dbReference>
<dbReference type="OrthoDB" id="248495at2759"/>
<feature type="compositionally biased region" description="Low complexity" evidence="6">
    <location>
        <begin position="474"/>
        <end position="486"/>
    </location>
</feature>
<feature type="region of interest" description="Disordered" evidence="6">
    <location>
        <begin position="1297"/>
        <end position="1322"/>
    </location>
</feature>
<dbReference type="GO" id="GO:0007094">
    <property type="term" value="P:mitotic spindle assembly checkpoint signaling"/>
    <property type="evidence" value="ECO:0007669"/>
    <property type="project" value="InterPro"/>
</dbReference>
<evidence type="ECO:0000259" key="8">
    <source>
        <dbReference type="PROSITE" id="PS51489"/>
    </source>
</evidence>
<dbReference type="PROSITE" id="PS00108">
    <property type="entry name" value="PROTEIN_KINASE_ST"/>
    <property type="match status" value="1"/>
</dbReference>
<feature type="compositionally biased region" description="Low complexity" evidence="6">
    <location>
        <begin position="90"/>
        <end position="111"/>
    </location>
</feature>
<feature type="compositionally biased region" description="Low complexity" evidence="6">
    <location>
        <begin position="66"/>
        <end position="79"/>
    </location>
</feature>
<feature type="compositionally biased region" description="Pro residues" evidence="6">
    <location>
        <begin position="1241"/>
        <end position="1251"/>
    </location>
</feature>
<dbReference type="EMBL" id="ML014112">
    <property type="protein sequence ID" value="RKP04243.1"/>
    <property type="molecule type" value="Genomic_DNA"/>
</dbReference>
<feature type="domain" description="BUB1 N-terminal" evidence="8">
    <location>
        <begin position="134"/>
        <end position="299"/>
    </location>
</feature>
<dbReference type="InterPro" id="IPR008271">
    <property type="entry name" value="Ser/Thr_kinase_AS"/>
</dbReference>
<dbReference type="GO" id="GO:0032991">
    <property type="term" value="C:protein-containing complex"/>
    <property type="evidence" value="ECO:0007669"/>
    <property type="project" value="UniProtKB-ARBA"/>
</dbReference>
<feature type="compositionally biased region" description="Polar residues" evidence="6">
    <location>
        <begin position="365"/>
        <end position="376"/>
    </location>
</feature>
<dbReference type="PROSITE" id="PS51489">
    <property type="entry name" value="BUB1_N"/>
    <property type="match status" value="1"/>
</dbReference>
<dbReference type="GO" id="GO:0051754">
    <property type="term" value="P:meiotic sister chromatid cohesion, centromeric"/>
    <property type="evidence" value="ECO:0007669"/>
    <property type="project" value="TreeGrafter"/>
</dbReference>
<feature type="compositionally biased region" description="Low complexity" evidence="6">
    <location>
        <begin position="529"/>
        <end position="544"/>
    </location>
</feature>
<feature type="compositionally biased region" description="Low complexity" evidence="6">
    <location>
        <begin position="553"/>
        <end position="562"/>
    </location>
</feature>
<organism evidence="9 10">
    <name type="scientific">Caulochytrium protostelioides</name>
    <dbReference type="NCBI Taxonomy" id="1555241"/>
    <lineage>
        <taxon>Eukaryota</taxon>
        <taxon>Fungi</taxon>
        <taxon>Fungi incertae sedis</taxon>
        <taxon>Chytridiomycota</taxon>
        <taxon>Chytridiomycota incertae sedis</taxon>
        <taxon>Chytridiomycetes</taxon>
        <taxon>Caulochytriales</taxon>
        <taxon>Caulochytriaceae</taxon>
        <taxon>Caulochytrium</taxon>
    </lineage>
</organism>
<keyword evidence="3" id="KW-0995">Kinetochore</keyword>
<dbReference type="InterPro" id="IPR013212">
    <property type="entry name" value="Mad3/Bub1_I"/>
</dbReference>
<feature type="compositionally biased region" description="Low complexity" evidence="6">
    <location>
        <begin position="295"/>
        <end position="334"/>
    </location>
</feature>
<dbReference type="GO" id="GO:0000776">
    <property type="term" value="C:kinetochore"/>
    <property type="evidence" value="ECO:0007669"/>
    <property type="project" value="UniProtKB-KW"/>
</dbReference>
<keyword evidence="2" id="KW-0158">Chromosome</keyword>
<feature type="region of interest" description="Disordered" evidence="6">
    <location>
        <begin position="889"/>
        <end position="932"/>
    </location>
</feature>
<feature type="compositionally biased region" description="Low complexity" evidence="6">
    <location>
        <begin position="342"/>
        <end position="361"/>
    </location>
</feature>
<keyword evidence="4" id="KW-0137">Centromere</keyword>
<dbReference type="InterPro" id="IPR000719">
    <property type="entry name" value="Prot_kinase_dom"/>
</dbReference>
<dbReference type="Gene3D" id="1.25.40.430">
    <property type="match status" value="1"/>
</dbReference>
<keyword evidence="10" id="KW-1185">Reference proteome</keyword>
<proteinExistence type="predicted"/>
<dbReference type="InterPro" id="IPR015661">
    <property type="entry name" value="Bub1/Mad3"/>
</dbReference>
<dbReference type="PANTHER" id="PTHR14030:SF4">
    <property type="entry name" value="BUB1 KINASE, ISOFORM A-RELATED"/>
    <property type="match status" value="1"/>
</dbReference>
<evidence type="ECO:0008006" key="11">
    <source>
        <dbReference type="Google" id="ProtNLM"/>
    </source>
</evidence>
<feature type="domain" description="Protein kinase" evidence="7">
    <location>
        <begin position="1015"/>
        <end position="1439"/>
    </location>
</feature>
<name>A0A4P9XF84_9FUNG</name>
<reference evidence="10" key="1">
    <citation type="journal article" date="2018" name="Nat. Microbiol.">
        <title>Leveraging single-cell genomics to expand the fungal tree of life.</title>
        <authorList>
            <person name="Ahrendt S.R."/>
            <person name="Quandt C.A."/>
            <person name="Ciobanu D."/>
            <person name="Clum A."/>
            <person name="Salamov A."/>
            <person name="Andreopoulos B."/>
            <person name="Cheng J.F."/>
            <person name="Woyke T."/>
            <person name="Pelin A."/>
            <person name="Henrissat B."/>
            <person name="Reynolds N.K."/>
            <person name="Benny G.L."/>
            <person name="Smith M.E."/>
            <person name="James T.Y."/>
            <person name="Grigoriev I.V."/>
        </authorList>
    </citation>
    <scope>NUCLEOTIDE SEQUENCE [LARGE SCALE GENOMIC DNA]</scope>
    <source>
        <strain evidence="10">ATCC 52028</strain>
    </source>
</reference>
<feature type="coiled-coil region" evidence="5">
    <location>
        <begin position="120"/>
        <end position="147"/>
    </location>
</feature>
<feature type="region of interest" description="Disordered" evidence="6">
    <location>
        <begin position="461"/>
        <end position="591"/>
    </location>
</feature>
<dbReference type="PANTHER" id="PTHR14030">
    <property type="entry name" value="MITOTIC CHECKPOINT SERINE/THREONINE-PROTEIN KINASE BUB1"/>
    <property type="match status" value="1"/>
</dbReference>
<feature type="compositionally biased region" description="Low complexity" evidence="6">
    <location>
        <begin position="902"/>
        <end position="927"/>
    </location>
</feature>
<comment type="subcellular location">
    <subcellularLocation>
        <location evidence="1">Chromosome</location>
        <location evidence="1">Centromere</location>
        <location evidence="1">Kinetochore</location>
    </subcellularLocation>
</comment>
<dbReference type="GO" id="GO:0005524">
    <property type="term" value="F:ATP binding"/>
    <property type="evidence" value="ECO:0007669"/>
    <property type="project" value="InterPro"/>
</dbReference>
<dbReference type="SUPFAM" id="SSF56112">
    <property type="entry name" value="Protein kinase-like (PK-like)"/>
    <property type="match status" value="1"/>
</dbReference>
<accession>A0A4P9XF84</accession>
<protein>
    <recommendedName>
        <fullName evidence="11">Protein kinase domain-containing protein</fullName>
    </recommendedName>
</protein>
<evidence type="ECO:0000259" key="7">
    <source>
        <dbReference type="PROSITE" id="PS50011"/>
    </source>
</evidence>
<dbReference type="STRING" id="1555241.A0A4P9XF84"/>
<dbReference type="PROSITE" id="PS50011">
    <property type="entry name" value="PROTEIN_KINASE_DOM"/>
    <property type="match status" value="1"/>
</dbReference>